<dbReference type="Gene3D" id="3.40.50.720">
    <property type="entry name" value="NAD(P)-binding Rossmann-like Domain"/>
    <property type="match status" value="1"/>
</dbReference>
<evidence type="ECO:0000256" key="1">
    <source>
        <dbReference type="SAM" id="Phobius"/>
    </source>
</evidence>
<keyword evidence="3" id="KW-0407">Ion channel</keyword>
<keyword evidence="1" id="KW-1133">Transmembrane helix</keyword>
<keyword evidence="1" id="KW-0472">Membrane</keyword>
<dbReference type="InterPro" id="IPR013099">
    <property type="entry name" value="K_chnl_dom"/>
</dbReference>
<dbReference type="InterPro" id="IPR050721">
    <property type="entry name" value="Trk_Ktr_HKT_K-transport"/>
</dbReference>
<comment type="caution">
    <text evidence="3">The sequence shown here is derived from an EMBL/GenBank/DDBJ whole genome shotgun (WGS) entry which is preliminary data.</text>
</comment>
<dbReference type="PANTHER" id="PTHR43833">
    <property type="entry name" value="POTASSIUM CHANNEL PROTEIN 2-RELATED-RELATED"/>
    <property type="match status" value="1"/>
</dbReference>
<dbReference type="InterPro" id="IPR036291">
    <property type="entry name" value="NAD(P)-bd_dom_sf"/>
</dbReference>
<protein>
    <submittedName>
        <fullName evidence="3">Potassium channel family protein</fullName>
    </submittedName>
</protein>
<reference evidence="3 4" key="1">
    <citation type="submission" date="2024-06" db="EMBL/GenBank/DDBJ databases">
        <authorList>
            <person name="Chen R.Y."/>
        </authorList>
    </citation>
    <scope>NUCLEOTIDE SEQUENCE [LARGE SCALE GENOMIC DNA]</scope>
    <source>
        <strain evidence="3 4">D2</strain>
    </source>
</reference>
<dbReference type="Gene3D" id="1.10.287.70">
    <property type="match status" value="1"/>
</dbReference>
<dbReference type="GO" id="GO:0034220">
    <property type="term" value="P:monoatomic ion transmembrane transport"/>
    <property type="evidence" value="ECO:0007669"/>
    <property type="project" value="UniProtKB-KW"/>
</dbReference>
<organism evidence="3 4">
    <name type="scientific">Catenovulum sediminis</name>
    <dbReference type="NCBI Taxonomy" id="1740262"/>
    <lineage>
        <taxon>Bacteria</taxon>
        <taxon>Pseudomonadati</taxon>
        <taxon>Pseudomonadota</taxon>
        <taxon>Gammaproteobacteria</taxon>
        <taxon>Alteromonadales</taxon>
        <taxon>Alteromonadaceae</taxon>
        <taxon>Catenovulum</taxon>
    </lineage>
</organism>
<keyword evidence="3" id="KW-0813">Transport</keyword>
<proteinExistence type="predicted"/>
<feature type="transmembrane region" description="Helical" evidence="1">
    <location>
        <begin position="76"/>
        <end position="98"/>
    </location>
</feature>
<evidence type="ECO:0000313" key="4">
    <source>
        <dbReference type="Proteomes" id="UP001467690"/>
    </source>
</evidence>
<feature type="domain" description="Potassium channel" evidence="2">
    <location>
        <begin position="25"/>
        <end position="102"/>
    </location>
</feature>
<dbReference type="EMBL" id="JBELOE010000115">
    <property type="protein sequence ID" value="MER2491375.1"/>
    <property type="molecule type" value="Genomic_DNA"/>
</dbReference>
<evidence type="ECO:0000313" key="3">
    <source>
        <dbReference type="EMBL" id="MER2491375.1"/>
    </source>
</evidence>
<feature type="transmembrane region" description="Helical" evidence="1">
    <location>
        <begin position="20"/>
        <end position="39"/>
    </location>
</feature>
<dbReference type="SUPFAM" id="SSF81324">
    <property type="entry name" value="Voltage-gated potassium channels"/>
    <property type="match status" value="1"/>
</dbReference>
<dbReference type="Pfam" id="PF07885">
    <property type="entry name" value="Ion_trans_2"/>
    <property type="match status" value="1"/>
</dbReference>
<dbReference type="RefSeq" id="WP_143869949.1">
    <property type="nucleotide sequence ID" value="NZ_CP041660.1"/>
</dbReference>
<keyword evidence="1" id="KW-0812">Transmembrane</keyword>
<evidence type="ECO:0000259" key="2">
    <source>
        <dbReference type="Pfam" id="PF07885"/>
    </source>
</evidence>
<dbReference type="SUPFAM" id="SSF51735">
    <property type="entry name" value="NAD(P)-binding Rossmann-fold domains"/>
    <property type="match status" value="1"/>
</dbReference>
<sequence length="353" mass="40381">MIFRKIVSIVQRHINQFSWLMLLSVLFCHLVFTWLGLYFNGETELTSLEIFPYYYVVTTSTVGYGDFSPATHAGRIWVWIFQIPMGLAIFGAFLGKAGQTLTLYFRRRIMGNSSFAAFENHIVIIGYHPQVSAQIVINILADKHREGRKILLCDMQQSEHPMQEHLEWVDYAKLTSYTTEHELKRIAIDKADRVIIYADTDDQTLTTALKLSVSVKADCHITAWFHDQSKVDLLRAHCPNIECSSSRIAESLVRSMQDPGASRVQEQLLSGLCGDTQYAIQIPDEVKQPFKFEQVFNGFKKLHDATVLAIAKERNGNQLEVNPELDTLVNPGDYIHYIGNYRLRAADIKWSQM</sequence>
<name>A0ABV1RF46_9ALTE</name>
<accession>A0ABV1RF46</accession>
<gene>
    <name evidence="3" type="ORF">ABS311_05715</name>
</gene>
<dbReference type="PANTHER" id="PTHR43833:SF9">
    <property type="entry name" value="POTASSIUM CHANNEL PROTEIN YUGO-RELATED"/>
    <property type="match status" value="1"/>
</dbReference>
<keyword evidence="4" id="KW-1185">Reference proteome</keyword>
<dbReference type="Proteomes" id="UP001467690">
    <property type="component" value="Unassembled WGS sequence"/>
</dbReference>
<keyword evidence="3" id="KW-0406">Ion transport</keyword>